<dbReference type="Pfam" id="PF03732">
    <property type="entry name" value="Retrotrans_gag"/>
    <property type="match status" value="1"/>
</dbReference>
<dbReference type="EMBL" id="CP133612">
    <property type="protein sequence ID" value="WMV08081.1"/>
    <property type="molecule type" value="Genomic_DNA"/>
</dbReference>
<keyword evidence="4" id="KW-1185">Reference proteome</keyword>
<evidence type="ECO:0000313" key="4">
    <source>
        <dbReference type="Proteomes" id="UP001234989"/>
    </source>
</evidence>
<gene>
    <name evidence="3" type="ORF">MTR67_001466</name>
</gene>
<sequence length="161" mass="18967">MLVVEQSQPGVELASYQLKDVAHIQFTQWKENRGTDTAPITWECFSETFLDRFFPRELREAKAQEFMNLRQGSISVQEYGLKFTPLSRYAPHMVADSRVQMNKFLYGVSNLVKIECRNTMLLEYMNISRLMTHAQQVKGDKLREHDRDNKKARTCNYEYSQ</sequence>
<protein>
    <recommendedName>
        <fullName evidence="2">Retrotransposon gag domain-containing protein</fullName>
    </recommendedName>
</protein>
<evidence type="ECO:0000259" key="2">
    <source>
        <dbReference type="Pfam" id="PF03732"/>
    </source>
</evidence>
<feature type="compositionally biased region" description="Basic and acidic residues" evidence="1">
    <location>
        <begin position="138"/>
        <end position="151"/>
    </location>
</feature>
<reference evidence="3" key="1">
    <citation type="submission" date="2023-08" db="EMBL/GenBank/DDBJ databases">
        <title>A de novo genome assembly of Solanum verrucosum Schlechtendal, a Mexican diploid species geographically isolated from the other diploid A-genome species in potato relatives.</title>
        <authorList>
            <person name="Hosaka K."/>
        </authorList>
    </citation>
    <scope>NUCLEOTIDE SEQUENCE</scope>
    <source>
        <tissue evidence="3">Young leaves</tissue>
    </source>
</reference>
<dbReference type="InterPro" id="IPR005162">
    <property type="entry name" value="Retrotrans_gag_dom"/>
</dbReference>
<dbReference type="AlphaFoldDB" id="A0AAF0PSU5"/>
<evidence type="ECO:0000256" key="1">
    <source>
        <dbReference type="SAM" id="MobiDB-lite"/>
    </source>
</evidence>
<name>A0AAF0PSU5_SOLVR</name>
<proteinExistence type="predicted"/>
<evidence type="ECO:0000313" key="3">
    <source>
        <dbReference type="EMBL" id="WMV08081.1"/>
    </source>
</evidence>
<organism evidence="3 4">
    <name type="scientific">Solanum verrucosum</name>
    <dbReference type="NCBI Taxonomy" id="315347"/>
    <lineage>
        <taxon>Eukaryota</taxon>
        <taxon>Viridiplantae</taxon>
        <taxon>Streptophyta</taxon>
        <taxon>Embryophyta</taxon>
        <taxon>Tracheophyta</taxon>
        <taxon>Spermatophyta</taxon>
        <taxon>Magnoliopsida</taxon>
        <taxon>eudicotyledons</taxon>
        <taxon>Gunneridae</taxon>
        <taxon>Pentapetalae</taxon>
        <taxon>asterids</taxon>
        <taxon>lamiids</taxon>
        <taxon>Solanales</taxon>
        <taxon>Solanaceae</taxon>
        <taxon>Solanoideae</taxon>
        <taxon>Solaneae</taxon>
        <taxon>Solanum</taxon>
    </lineage>
</organism>
<accession>A0AAF0PSU5</accession>
<feature type="region of interest" description="Disordered" evidence="1">
    <location>
        <begin position="138"/>
        <end position="161"/>
    </location>
</feature>
<dbReference type="Proteomes" id="UP001234989">
    <property type="component" value="Chromosome 1"/>
</dbReference>
<feature type="domain" description="Retrotransposon gag" evidence="2">
    <location>
        <begin position="13"/>
        <end position="108"/>
    </location>
</feature>